<feature type="region of interest" description="Disordered" evidence="1">
    <location>
        <begin position="77"/>
        <end position="112"/>
    </location>
</feature>
<evidence type="ECO:0000313" key="3">
    <source>
        <dbReference type="Proteomes" id="UP000215914"/>
    </source>
</evidence>
<feature type="compositionally biased region" description="Pro residues" evidence="1">
    <location>
        <begin position="292"/>
        <end position="301"/>
    </location>
</feature>
<protein>
    <submittedName>
        <fullName evidence="2">Uncharacterized protein</fullName>
    </submittedName>
</protein>
<comment type="caution">
    <text evidence="2">The sequence shown here is derived from an EMBL/GenBank/DDBJ whole genome shotgun (WGS) entry which is preliminary data.</text>
</comment>
<name>A0A9K3N780_HELAN</name>
<feature type="compositionally biased region" description="Acidic residues" evidence="1">
    <location>
        <begin position="86"/>
        <end position="104"/>
    </location>
</feature>
<feature type="region of interest" description="Disordered" evidence="1">
    <location>
        <begin position="290"/>
        <end position="326"/>
    </location>
</feature>
<organism evidence="2 3">
    <name type="scientific">Helianthus annuus</name>
    <name type="common">Common sunflower</name>
    <dbReference type="NCBI Taxonomy" id="4232"/>
    <lineage>
        <taxon>Eukaryota</taxon>
        <taxon>Viridiplantae</taxon>
        <taxon>Streptophyta</taxon>
        <taxon>Embryophyta</taxon>
        <taxon>Tracheophyta</taxon>
        <taxon>Spermatophyta</taxon>
        <taxon>Magnoliopsida</taxon>
        <taxon>eudicotyledons</taxon>
        <taxon>Gunneridae</taxon>
        <taxon>Pentapetalae</taxon>
        <taxon>asterids</taxon>
        <taxon>campanulids</taxon>
        <taxon>Asterales</taxon>
        <taxon>Asteraceae</taxon>
        <taxon>Asteroideae</taxon>
        <taxon>Heliantheae alliance</taxon>
        <taxon>Heliantheae</taxon>
        <taxon>Helianthus</taxon>
    </lineage>
</organism>
<evidence type="ECO:0000256" key="1">
    <source>
        <dbReference type="SAM" id="MobiDB-lite"/>
    </source>
</evidence>
<proteinExistence type="predicted"/>
<accession>A0A9K3N780</accession>
<gene>
    <name evidence="2" type="ORF">HanXRQr2_Chr09g0376761</name>
</gene>
<dbReference type="Proteomes" id="UP000215914">
    <property type="component" value="Unassembled WGS sequence"/>
</dbReference>
<reference evidence="2" key="2">
    <citation type="submission" date="2020-06" db="EMBL/GenBank/DDBJ databases">
        <title>Helianthus annuus Genome sequencing and assembly Release 2.</title>
        <authorList>
            <person name="Gouzy J."/>
            <person name="Langlade N."/>
            <person name="Munos S."/>
        </authorList>
    </citation>
    <scope>NUCLEOTIDE SEQUENCE</scope>
    <source>
        <tissue evidence="2">Leaves</tissue>
    </source>
</reference>
<reference evidence="2" key="1">
    <citation type="journal article" date="2017" name="Nature">
        <title>The sunflower genome provides insights into oil metabolism, flowering and Asterid evolution.</title>
        <authorList>
            <person name="Badouin H."/>
            <person name="Gouzy J."/>
            <person name="Grassa C.J."/>
            <person name="Murat F."/>
            <person name="Staton S.E."/>
            <person name="Cottret L."/>
            <person name="Lelandais-Briere C."/>
            <person name="Owens G.L."/>
            <person name="Carrere S."/>
            <person name="Mayjonade B."/>
            <person name="Legrand L."/>
            <person name="Gill N."/>
            <person name="Kane N.C."/>
            <person name="Bowers J.E."/>
            <person name="Hubner S."/>
            <person name="Bellec A."/>
            <person name="Berard A."/>
            <person name="Berges H."/>
            <person name="Blanchet N."/>
            <person name="Boniface M.C."/>
            <person name="Brunel D."/>
            <person name="Catrice O."/>
            <person name="Chaidir N."/>
            <person name="Claudel C."/>
            <person name="Donnadieu C."/>
            <person name="Faraut T."/>
            <person name="Fievet G."/>
            <person name="Helmstetter N."/>
            <person name="King M."/>
            <person name="Knapp S.J."/>
            <person name="Lai Z."/>
            <person name="Le Paslier M.C."/>
            <person name="Lippi Y."/>
            <person name="Lorenzon L."/>
            <person name="Mandel J.R."/>
            <person name="Marage G."/>
            <person name="Marchand G."/>
            <person name="Marquand E."/>
            <person name="Bret-Mestries E."/>
            <person name="Morien E."/>
            <person name="Nambeesan S."/>
            <person name="Nguyen T."/>
            <person name="Pegot-Espagnet P."/>
            <person name="Pouilly N."/>
            <person name="Raftis F."/>
            <person name="Sallet E."/>
            <person name="Schiex T."/>
            <person name="Thomas J."/>
            <person name="Vandecasteele C."/>
            <person name="Vares D."/>
            <person name="Vear F."/>
            <person name="Vautrin S."/>
            <person name="Crespi M."/>
            <person name="Mangin B."/>
            <person name="Burke J.M."/>
            <person name="Salse J."/>
            <person name="Munos S."/>
            <person name="Vincourt P."/>
            <person name="Rieseberg L.H."/>
            <person name="Langlade N.B."/>
        </authorList>
    </citation>
    <scope>NUCLEOTIDE SEQUENCE</scope>
    <source>
        <tissue evidence="2">Leaves</tissue>
    </source>
</reference>
<sequence length="355" mass="42034">MNTWATRESSQRRFIPYARLISAMLVQQNCLPLEALWVSKPVEEFTWGYMKKNWRIEVKFSGNRYVVTDDLGNKFEVRTSGAPPVQEEDVEMEEEEEEDEDAEPSEAQRPRQRYMRPHREINAEVAGFVTRRRVPSYKNFDRGQQEIYDNVSACIGEGREYNQRREAWQGSYGASMQEYWDAQGAQRERMNKFMEEQELFQAMQRSHMEQLAKQQEDEAARRRAWEEAETARRQQEEELNRRRWSAMYVSQEMALNNAKVLHDQERHHRDYQAGLPYAEHSGWTNYSDLPYPQGPSDPTPHWPEAVGSSFVPIPYQPPPQGEQSPLDNYREMFEALTGYPYQPNPPMDPNERYQR</sequence>
<evidence type="ECO:0000313" key="2">
    <source>
        <dbReference type="EMBL" id="KAF5789906.1"/>
    </source>
</evidence>
<keyword evidence="3" id="KW-1185">Reference proteome</keyword>
<dbReference type="Gramene" id="mRNA:HanXRQr2_Chr09g0376761">
    <property type="protein sequence ID" value="CDS:HanXRQr2_Chr09g0376761.1"/>
    <property type="gene ID" value="HanXRQr2_Chr09g0376761"/>
</dbReference>
<dbReference type="AlphaFoldDB" id="A0A9K3N780"/>
<dbReference type="EMBL" id="MNCJ02000324">
    <property type="protein sequence ID" value="KAF5789906.1"/>
    <property type="molecule type" value="Genomic_DNA"/>
</dbReference>